<accession>A0A931IBT3</accession>
<organism evidence="8 9">
    <name type="scientific">Nocardia bovistercoris</name>
    <dbReference type="NCBI Taxonomy" id="2785916"/>
    <lineage>
        <taxon>Bacteria</taxon>
        <taxon>Bacillati</taxon>
        <taxon>Actinomycetota</taxon>
        <taxon>Actinomycetes</taxon>
        <taxon>Mycobacteriales</taxon>
        <taxon>Nocardiaceae</taxon>
        <taxon>Nocardia</taxon>
    </lineage>
</organism>
<keyword evidence="1 4" id="KW-0677">Repeat</keyword>
<evidence type="ECO:0000256" key="3">
    <source>
        <dbReference type="ARBA" id="ARBA00022840"/>
    </source>
</evidence>
<keyword evidence="2" id="KW-0547">Nucleotide-binding</keyword>
<dbReference type="RefSeq" id="WP_196149280.1">
    <property type="nucleotide sequence ID" value="NZ_JADMLG010000004.1"/>
</dbReference>
<dbReference type="InterPro" id="IPR041546">
    <property type="entry name" value="ClpA/ClpB_AAA_lid"/>
</dbReference>
<feature type="domain" description="Clp R" evidence="7">
    <location>
        <begin position="2"/>
        <end position="144"/>
    </location>
</feature>
<evidence type="ECO:0000256" key="2">
    <source>
        <dbReference type="ARBA" id="ARBA00022741"/>
    </source>
</evidence>
<dbReference type="GO" id="GO:0005737">
    <property type="term" value="C:cytoplasm"/>
    <property type="evidence" value="ECO:0007669"/>
    <property type="project" value="TreeGrafter"/>
</dbReference>
<evidence type="ECO:0000256" key="5">
    <source>
        <dbReference type="SAM" id="MobiDB-lite"/>
    </source>
</evidence>
<proteinExistence type="predicted"/>
<feature type="compositionally biased region" description="Low complexity" evidence="5">
    <location>
        <begin position="160"/>
        <end position="174"/>
    </location>
</feature>
<dbReference type="GO" id="GO:0005524">
    <property type="term" value="F:ATP binding"/>
    <property type="evidence" value="ECO:0007669"/>
    <property type="project" value="UniProtKB-KW"/>
</dbReference>
<keyword evidence="9" id="KW-1185">Reference proteome</keyword>
<evidence type="ECO:0000259" key="6">
    <source>
        <dbReference type="PROSITE" id="PS50151"/>
    </source>
</evidence>
<dbReference type="InterPro" id="IPR003593">
    <property type="entry name" value="AAA+_ATPase"/>
</dbReference>
<dbReference type="Gene3D" id="4.10.860.10">
    <property type="entry name" value="UVR domain"/>
    <property type="match status" value="1"/>
</dbReference>
<gene>
    <name evidence="8" type="ORF">IT779_11600</name>
</gene>
<dbReference type="InterPro" id="IPR027417">
    <property type="entry name" value="P-loop_NTPase"/>
</dbReference>
<dbReference type="GO" id="GO:0016887">
    <property type="term" value="F:ATP hydrolysis activity"/>
    <property type="evidence" value="ECO:0007669"/>
    <property type="project" value="InterPro"/>
</dbReference>
<dbReference type="InterPro" id="IPR003959">
    <property type="entry name" value="ATPase_AAA_core"/>
</dbReference>
<feature type="domain" description="UVR" evidence="6">
    <location>
        <begin position="434"/>
        <end position="469"/>
    </location>
</feature>
<protein>
    <submittedName>
        <fullName evidence="8">AAA family ATPase</fullName>
    </submittedName>
</protein>
<dbReference type="InterPro" id="IPR036628">
    <property type="entry name" value="Clp_N_dom_sf"/>
</dbReference>
<dbReference type="PANTHER" id="PTHR11638:SF18">
    <property type="entry name" value="HEAT SHOCK PROTEIN 104"/>
    <property type="match status" value="1"/>
</dbReference>
<dbReference type="PANTHER" id="PTHR11638">
    <property type="entry name" value="ATP-DEPENDENT CLP PROTEASE"/>
    <property type="match status" value="1"/>
</dbReference>
<dbReference type="Gene3D" id="3.40.50.300">
    <property type="entry name" value="P-loop containing nucleotide triphosphate hydrolases"/>
    <property type="match status" value="1"/>
</dbReference>
<dbReference type="SMART" id="SM00382">
    <property type="entry name" value="AAA"/>
    <property type="match status" value="1"/>
</dbReference>
<dbReference type="PROSITE" id="PS51903">
    <property type="entry name" value="CLP_R"/>
    <property type="match status" value="1"/>
</dbReference>
<dbReference type="AlphaFoldDB" id="A0A931IBT3"/>
<dbReference type="Pfam" id="PF17871">
    <property type="entry name" value="AAA_lid_9"/>
    <property type="match status" value="1"/>
</dbReference>
<dbReference type="CDD" id="cd00009">
    <property type="entry name" value="AAA"/>
    <property type="match status" value="1"/>
</dbReference>
<feature type="region of interest" description="Disordered" evidence="5">
    <location>
        <begin position="148"/>
        <end position="174"/>
    </location>
</feature>
<dbReference type="GO" id="GO:0034605">
    <property type="term" value="P:cellular response to heat"/>
    <property type="evidence" value="ECO:0007669"/>
    <property type="project" value="TreeGrafter"/>
</dbReference>
<dbReference type="SUPFAM" id="SSF81923">
    <property type="entry name" value="Double Clp-N motif"/>
    <property type="match status" value="1"/>
</dbReference>
<comment type="caution">
    <text evidence="8">The sequence shown here is derived from an EMBL/GenBank/DDBJ whole genome shotgun (WGS) entry which is preliminary data.</text>
</comment>
<evidence type="ECO:0000256" key="4">
    <source>
        <dbReference type="PROSITE-ProRule" id="PRU01251"/>
    </source>
</evidence>
<reference evidence="8" key="1">
    <citation type="submission" date="2020-11" db="EMBL/GenBank/DDBJ databases">
        <title>Nocardia NEAU-351.nov., a novel actinomycete isolated from the cow dung.</title>
        <authorList>
            <person name="Zhang X."/>
        </authorList>
    </citation>
    <scope>NUCLEOTIDE SEQUENCE</scope>
    <source>
        <strain evidence="8">NEAU-351</strain>
    </source>
</reference>
<evidence type="ECO:0000313" key="9">
    <source>
        <dbReference type="Proteomes" id="UP000655751"/>
    </source>
</evidence>
<name>A0A931IBT3_9NOCA</name>
<dbReference type="Pfam" id="PF02861">
    <property type="entry name" value="Clp_N"/>
    <property type="match status" value="1"/>
</dbReference>
<keyword evidence="3" id="KW-0067">ATP-binding</keyword>
<sequence>MFERFNDEARHAIILAQEEAQALDHHYIGTEHLLLGLIFDPGCMAAKSLESLGISLIEVRSQVEDIIGRGQQPPSGHIPFATSAKKVLELSLREALAFGHNYIGTEHLLLGVIRQNDGVGASVLTELGIRLSVARETVVGLLAGHTKTTSTKFEEEPAEASRPATEAPRRAATTRPSLLLDEFSRDLTQAARDDELDLVIGRSREIERVMQVLGRRTKNNPVLIGEPGAGKTAVIEGLARAIARGEVPSTLEDKRIQVLDIPALFSGTSDHRAAEERLGMALAEADAKGEFIVVIDELHSVPHARGAHRIGESAPLLALTMRYNNIRLIGTATAEFYREHVETDVVLARALQTIPIAEASVAETVTILHTVRQRYEAYHGVAITEGALAAAARLAERDTAGRVRPGSAVALIDEAGSRIRVRHRIEAPETQALDARIAERRRAKEAAIDDRNFEEAARLRDKEKELVAERAEQLEQWRQTKQSSPLNVDATLIEEVHAESLPASMNRRGRRAQASLPADIAATLIDADAEIWSMV</sequence>
<dbReference type="EMBL" id="JADMLG010000004">
    <property type="protein sequence ID" value="MBH0776928.1"/>
    <property type="molecule type" value="Genomic_DNA"/>
</dbReference>
<dbReference type="Proteomes" id="UP000655751">
    <property type="component" value="Unassembled WGS sequence"/>
</dbReference>
<dbReference type="InterPro" id="IPR050130">
    <property type="entry name" value="ClpA_ClpB"/>
</dbReference>
<dbReference type="InterPro" id="IPR001943">
    <property type="entry name" value="UVR_dom"/>
</dbReference>
<dbReference type="Gene3D" id="1.10.1780.10">
    <property type="entry name" value="Clp, N-terminal domain"/>
    <property type="match status" value="1"/>
</dbReference>
<dbReference type="SUPFAM" id="SSF52540">
    <property type="entry name" value="P-loop containing nucleoside triphosphate hydrolases"/>
    <property type="match status" value="1"/>
</dbReference>
<dbReference type="PROSITE" id="PS50151">
    <property type="entry name" value="UVR"/>
    <property type="match status" value="1"/>
</dbReference>
<dbReference type="Pfam" id="PF00004">
    <property type="entry name" value="AAA"/>
    <property type="match status" value="1"/>
</dbReference>
<dbReference type="Gene3D" id="1.10.8.60">
    <property type="match status" value="1"/>
</dbReference>
<evidence type="ECO:0000259" key="7">
    <source>
        <dbReference type="PROSITE" id="PS51903"/>
    </source>
</evidence>
<dbReference type="InterPro" id="IPR004176">
    <property type="entry name" value="Clp_R_N"/>
</dbReference>
<evidence type="ECO:0000256" key="1">
    <source>
        <dbReference type="ARBA" id="ARBA00022737"/>
    </source>
</evidence>
<evidence type="ECO:0000313" key="8">
    <source>
        <dbReference type="EMBL" id="MBH0776928.1"/>
    </source>
</evidence>